<dbReference type="AlphaFoldDB" id="A0A0D6LR08"/>
<gene>
    <name evidence="1" type="ORF">ANCCEY_08459</name>
</gene>
<reference evidence="1 2" key="1">
    <citation type="submission" date="2013-05" db="EMBL/GenBank/DDBJ databases">
        <title>Draft genome of the parasitic nematode Anyclostoma ceylanicum.</title>
        <authorList>
            <person name="Mitreva M."/>
        </authorList>
    </citation>
    <scope>NUCLEOTIDE SEQUENCE [LARGE SCALE GENOMIC DNA]</scope>
</reference>
<proteinExistence type="predicted"/>
<protein>
    <submittedName>
        <fullName evidence="1">Uncharacterized protein</fullName>
    </submittedName>
</protein>
<organism evidence="1 2">
    <name type="scientific">Ancylostoma ceylanicum</name>
    <dbReference type="NCBI Taxonomy" id="53326"/>
    <lineage>
        <taxon>Eukaryota</taxon>
        <taxon>Metazoa</taxon>
        <taxon>Ecdysozoa</taxon>
        <taxon>Nematoda</taxon>
        <taxon>Chromadorea</taxon>
        <taxon>Rhabditida</taxon>
        <taxon>Rhabditina</taxon>
        <taxon>Rhabditomorpha</taxon>
        <taxon>Strongyloidea</taxon>
        <taxon>Ancylostomatidae</taxon>
        <taxon>Ancylostomatinae</taxon>
        <taxon>Ancylostoma</taxon>
    </lineage>
</organism>
<dbReference type="Proteomes" id="UP000054495">
    <property type="component" value="Unassembled WGS sequence"/>
</dbReference>
<evidence type="ECO:0000313" key="2">
    <source>
        <dbReference type="Proteomes" id="UP000054495"/>
    </source>
</evidence>
<accession>A0A0D6LR08</accession>
<dbReference type="EMBL" id="KE125046">
    <property type="protein sequence ID" value="EPB72456.1"/>
    <property type="molecule type" value="Genomic_DNA"/>
</dbReference>
<keyword evidence="2" id="KW-1185">Reference proteome</keyword>
<name>A0A0D6LR08_9BILA</name>
<sequence length="87" mass="9343">MNLYCSPEIFHQALILIEVGDQKLAYDTIMDVINNGDGGVFSLLYLVALEKLYLMCVNVLLDGFRIQNGITMAAASSGIGSTLLDGG</sequence>
<evidence type="ECO:0000313" key="1">
    <source>
        <dbReference type="EMBL" id="EPB72456.1"/>
    </source>
</evidence>